<dbReference type="Pfam" id="PF13439">
    <property type="entry name" value="Glyco_transf_4"/>
    <property type="match status" value="1"/>
</dbReference>
<comment type="caution">
    <text evidence="3">The sequence shown here is derived from an EMBL/GenBank/DDBJ whole genome shotgun (WGS) entry which is preliminary data.</text>
</comment>
<dbReference type="EMBL" id="JACPUR010000017">
    <property type="protein sequence ID" value="MBI3127310.1"/>
    <property type="molecule type" value="Genomic_DNA"/>
</dbReference>
<dbReference type="SUPFAM" id="SSF53756">
    <property type="entry name" value="UDP-Glycosyltransferase/glycogen phosphorylase"/>
    <property type="match status" value="1"/>
</dbReference>
<dbReference type="AlphaFoldDB" id="A0A932HZS5"/>
<dbReference type="InterPro" id="IPR028098">
    <property type="entry name" value="Glyco_trans_4-like_N"/>
</dbReference>
<gene>
    <name evidence="3" type="ORF">HYZ11_06875</name>
</gene>
<feature type="domain" description="Glycosyltransferase subfamily 4-like N-terminal" evidence="2">
    <location>
        <begin position="16"/>
        <end position="167"/>
    </location>
</feature>
<dbReference type="PANTHER" id="PTHR45947">
    <property type="entry name" value="SULFOQUINOVOSYL TRANSFERASE SQD2"/>
    <property type="match status" value="1"/>
</dbReference>
<organism evidence="3 4">
    <name type="scientific">Tectimicrobiota bacterium</name>
    <dbReference type="NCBI Taxonomy" id="2528274"/>
    <lineage>
        <taxon>Bacteria</taxon>
        <taxon>Pseudomonadati</taxon>
        <taxon>Nitrospinota/Tectimicrobiota group</taxon>
        <taxon>Candidatus Tectimicrobiota</taxon>
    </lineage>
</organism>
<evidence type="ECO:0000313" key="3">
    <source>
        <dbReference type="EMBL" id="MBI3127310.1"/>
    </source>
</evidence>
<proteinExistence type="predicted"/>
<evidence type="ECO:0000313" key="4">
    <source>
        <dbReference type="Proteomes" id="UP000782312"/>
    </source>
</evidence>
<name>A0A932HZS5_UNCTE</name>
<dbReference type="Pfam" id="PF00534">
    <property type="entry name" value="Glycos_transf_1"/>
    <property type="match status" value="1"/>
</dbReference>
<accession>A0A932HZS5</accession>
<dbReference type="GO" id="GO:0016758">
    <property type="term" value="F:hexosyltransferase activity"/>
    <property type="evidence" value="ECO:0007669"/>
    <property type="project" value="TreeGrafter"/>
</dbReference>
<protein>
    <submittedName>
        <fullName evidence="3">Glycosyltransferase</fullName>
    </submittedName>
</protein>
<feature type="domain" description="Glycosyl transferase family 1" evidence="1">
    <location>
        <begin position="178"/>
        <end position="341"/>
    </location>
</feature>
<dbReference type="InterPro" id="IPR001296">
    <property type="entry name" value="Glyco_trans_1"/>
</dbReference>
<dbReference type="Proteomes" id="UP000782312">
    <property type="component" value="Unassembled WGS sequence"/>
</dbReference>
<dbReference type="InterPro" id="IPR050194">
    <property type="entry name" value="Glycosyltransferase_grp1"/>
</dbReference>
<evidence type="ECO:0000259" key="2">
    <source>
        <dbReference type="Pfam" id="PF13439"/>
    </source>
</evidence>
<dbReference type="Gene3D" id="3.40.50.2000">
    <property type="entry name" value="Glycogen Phosphorylase B"/>
    <property type="match status" value="2"/>
</dbReference>
<sequence length="370" mass="40528">MARMLRVIHTEASPGWGGQEKRILLEAVSLRERGHRVLLIGQPGSLLRREAERAGVPFRPVRMRFVSDPAALWGFLRAFREERPDIVHTHSSKDSWLAGLAGRLLGLTVVRTRHVSIPVSGHRLNLAYRLPHLVMTTAERIRGMLVEGGFCDGARVKVLPTGVDLARFREGIPPKLFREEMGLAEGVPAVGIVAQLRKSKGHEHFLEAARLLRQQGAAARFFVVGDGHWRDIFCEEARRLGVLDGTVSFLGYREDIPEVMAGLDLLVIASTRTEGIPQVALQAMAMGLPVVGTDVGGVPEVLLPSGAGVVVPVGNPPALAAAVRELLEDPARRARMGEAGRVFARERHSLERMLEETVHAYEEVLAACAR</sequence>
<dbReference type="PANTHER" id="PTHR45947:SF3">
    <property type="entry name" value="SULFOQUINOVOSYL TRANSFERASE SQD2"/>
    <property type="match status" value="1"/>
</dbReference>
<evidence type="ECO:0000259" key="1">
    <source>
        <dbReference type="Pfam" id="PF00534"/>
    </source>
</evidence>
<reference evidence="3" key="1">
    <citation type="submission" date="2020-07" db="EMBL/GenBank/DDBJ databases">
        <title>Huge and variable diversity of episymbiotic CPR bacteria and DPANN archaea in groundwater ecosystems.</title>
        <authorList>
            <person name="He C.Y."/>
            <person name="Keren R."/>
            <person name="Whittaker M."/>
            <person name="Farag I.F."/>
            <person name="Doudna J."/>
            <person name="Cate J.H.D."/>
            <person name="Banfield J.F."/>
        </authorList>
    </citation>
    <scope>NUCLEOTIDE SEQUENCE</scope>
    <source>
        <strain evidence="3">NC_groundwater_763_Ag_S-0.2um_68_21</strain>
    </source>
</reference>